<dbReference type="NCBIfam" id="NF005089">
    <property type="entry name" value="PRK06522.1-4"/>
    <property type="match status" value="1"/>
</dbReference>
<dbReference type="Gene3D" id="3.40.50.720">
    <property type="entry name" value="NAD(P)-binding Rossmann-like Domain"/>
    <property type="match status" value="1"/>
</dbReference>
<protein>
    <recommendedName>
        <fullName evidence="3">2-dehydropantoate 2-reductase</fullName>
        <ecNumber evidence="2">1.1.1.169</ecNumber>
    </recommendedName>
    <alternativeName>
        <fullName evidence="5">Ketopantoate reductase</fullName>
    </alternativeName>
</protein>
<dbReference type="SUPFAM" id="SSF51735">
    <property type="entry name" value="NAD(P)-binding Rossmann-fold domains"/>
    <property type="match status" value="1"/>
</dbReference>
<dbReference type="Proteomes" id="UP000054770">
    <property type="component" value="Unassembled WGS sequence"/>
</dbReference>
<dbReference type="InterPro" id="IPR008927">
    <property type="entry name" value="6-PGluconate_DH-like_C_sf"/>
</dbReference>
<dbReference type="InterPro" id="IPR013328">
    <property type="entry name" value="6PGD_dom2"/>
</dbReference>
<dbReference type="AlphaFoldDB" id="A0A158J750"/>
<feature type="domain" description="Ketopantoate reductase C-terminal" evidence="8">
    <location>
        <begin position="199"/>
        <end position="318"/>
    </location>
</feature>
<evidence type="ECO:0000256" key="5">
    <source>
        <dbReference type="ARBA" id="ARBA00032024"/>
    </source>
</evidence>
<reference evidence="9" key="1">
    <citation type="submission" date="2016-01" db="EMBL/GenBank/DDBJ databases">
        <authorList>
            <person name="Peeters C."/>
        </authorList>
    </citation>
    <scope>NUCLEOTIDE SEQUENCE [LARGE SCALE GENOMIC DNA]</scope>
    <source>
        <strain evidence="9">LMG 22940</strain>
    </source>
</reference>
<keyword evidence="4" id="KW-0566">Pantothenate biosynthesis</keyword>
<dbReference type="PANTHER" id="PTHR21708:SF45">
    <property type="entry name" value="2-DEHYDROPANTOATE 2-REDUCTASE"/>
    <property type="match status" value="1"/>
</dbReference>
<evidence type="ECO:0000259" key="8">
    <source>
        <dbReference type="Pfam" id="PF08546"/>
    </source>
</evidence>
<dbReference type="InterPro" id="IPR013332">
    <property type="entry name" value="KPR_N"/>
</dbReference>
<dbReference type="Pfam" id="PF08546">
    <property type="entry name" value="ApbA_C"/>
    <property type="match status" value="1"/>
</dbReference>
<comment type="pathway">
    <text evidence="1">Cofactor biosynthesis; (R)-pantothenate biosynthesis; (R)-pantoate from 3-methyl-2-oxobutanoate: step 2/2.</text>
</comment>
<dbReference type="Pfam" id="PF02558">
    <property type="entry name" value="ApbA"/>
    <property type="match status" value="1"/>
</dbReference>
<dbReference type="EC" id="1.1.1.169" evidence="2"/>
<dbReference type="OrthoDB" id="9796561at2"/>
<proteinExistence type="predicted"/>
<comment type="caution">
    <text evidence="9">The sequence shown here is derived from an EMBL/GenBank/DDBJ whole genome shotgun (WGS) entry which is preliminary data.</text>
</comment>
<dbReference type="PANTHER" id="PTHR21708">
    <property type="entry name" value="PROBABLE 2-DEHYDROPANTOATE 2-REDUCTASE"/>
    <property type="match status" value="1"/>
</dbReference>
<sequence length="332" mass="35281">MLKVCIFGGGAIGGYIAGHLARAGQCEVSVVARGAALDAIRANGIRVVTPQEDFTVPVKASSDARELGVQDYVFVTLKAHQVDSALDQITCLIDERTVVLPPTTGVPYYFFHGCKGRLNDCQLPAIDPSGRQWTRLPPSQVLGCVYWIGAHSIEPGVIAQDGAKAGCPIGELDGSQSERATRLAALLSESGIASKVSPDIRAAIWVKFVNSLCWNPVAVLTQGTLGEMHDAGDVVPVVKAMMIEADAVASRLGLDIGPDPDKRIAMTLSAPHHKMSMLQDFEAGRPLELQSLAHSLRAVRELADTKTPMLDSVLALAQLRADTSRRTKAAAA</sequence>
<evidence type="ECO:0000256" key="4">
    <source>
        <dbReference type="ARBA" id="ARBA00022655"/>
    </source>
</evidence>
<organism evidence="9 10">
    <name type="scientific">Caballeronia choica</name>
    <dbReference type="NCBI Taxonomy" id="326476"/>
    <lineage>
        <taxon>Bacteria</taxon>
        <taxon>Pseudomonadati</taxon>
        <taxon>Pseudomonadota</taxon>
        <taxon>Betaproteobacteria</taxon>
        <taxon>Burkholderiales</taxon>
        <taxon>Burkholderiaceae</taxon>
        <taxon>Caballeronia</taxon>
    </lineage>
</organism>
<evidence type="ECO:0000256" key="2">
    <source>
        <dbReference type="ARBA" id="ARBA00013014"/>
    </source>
</evidence>
<keyword evidence="10" id="KW-1185">Reference proteome</keyword>
<dbReference type="SUPFAM" id="SSF48179">
    <property type="entry name" value="6-phosphogluconate dehydrogenase C-terminal domain-like"/>
    <property type="match status" value="1"/>
</dbReference>
<dbReference type="GO" id="GO:0005737">
    <property type="term" value="C:cytoplasm"/>
    <property type="evidence" value="ECO:0007669"/>
    <property type="project" value="TreeGrafter"/>
</dbReference>
<dbReference type="UniPathway" id="UPA00028">
    <property type="reaction ID" value="UER00004"/>
</dbReference>
<dbReference type="GO" id="GO:0015940">
    <property type="term" value="P:pantothenate biosynthetic process"/>
    <property type="evidence" value="ECO:0007669"/>
    <property type="project" value="UniProtKB-UniPathway"/>
</dbReference>
<evidence type="ECO:0000313" key="10">
    <source>
        <dbReference type="Proteomes" id="UP000054770"/>
    </source>
</evidence>
<comment type="catalytic activity">
    <reaction evidence="6">
        <text>(R)-pantoate + NADP(+) = 2-dehydropantoate + NADPH + H(+)</text>
        <dbReference type="Rhea" id="RHEA:16233"/>
        <dbReference type="ChEBI" id="CHEBI:11561"/>
        <dbReference type="ChEBI" id="CHEBI:15378"/>
        <dbReference type="ChEBI" id="CHEBI:15980"/>
        <dbReference type="ChEBI" id="CHEBI:57783"/>
        <dbReference type="ChEBI" id="CHEBI:58349"/>
        <dbReference type="EC" id="1.1.1.169"/>
    </reaction>
</comment>
<dbReference type="GO" id="GO:0008677">
    <property type="term" value="F:2-dehydropantoate 2-reductase activity"/>
    <property type="evidence" value="ECO:0007669"/>
    <property type="project" value="UniProtKB-EC"/>
</dbReference>
<gene>
    <name evidence="9" type="ORF">AWB68_03479</name>
</gene>
<dbReference type="InterPro" id="IPR013752">
    <property type="entry name" value="KPA_reductase"/>
</dbReference>
<dbReference type="EMBL" id="FCON02000035">
    <property type="protein sequence ID" value="SAL64169.1"/>
    <property type="molecule type" value="Genomic_DNA"/>
</dbReference>
<evidence type="ECO:0000256" key="1">
    <source>
        <dbReference type="ARBA" id="ARBA00004994"/>
    </source>
</evidence>
<dbReference type="InterPro" id="IPR036291">
    <property type="entry name" value="NAD(P)-bd_dom_sf"/>
</dbReference>
<evidence type="ECO:0000313" key="9">
    <source>
        <dbReference type="EMBL" id="SAL64169.1"/>
    </source>
</evidence>
<evidence type="ECO:0000256" key="6">
    <source>
        <dbReference type="ARBA" id="ARBA00048793"/>
    </source>
</evidence>
<evidence type="ECO:0000259" key="7">
    <source>
        <dbReference type="Pfam" id="PF02558"/>
    </source>
</evidence>
<accession>A0A158J750</accession>
<dbReference type="RefSeq" id="WP_087645586.1">
    <property type="nucleotide sequence ID" value="NZ_FCON02000035.1"/>
</dbReference>
<dbReference type="Gene3D" id="1.10.1040.10">
    <property type="entry name" value="N-(1-d-carboxylethyl)-l-norvaline Dehydrogenase, domain 2"/>
    <property type="match status" value="1"/>
</dbReference>
<evidence type="ECO:0000256" key="3">
    <source>
        <dbReference type="ARBA" id="ARBA00019465"/>
    </source>
</evidence>
<dbReference type="InterPro" id="IPR051402">
    <property type="entry name" value="KPR-Related"/>
</dbReference>
<feature type="domain" description="Ketopantoate reductase N-terminal" evidence="7">
    <location>
        <begin position="4"/>
        <end position="101"/>
    </location>
</feature>
<name>A0A158J750_9BURK</name>